<organism evidence="2 3">
    <name type="scientific">Ciona intestinalis</name>
    <name type="common">Transparent sea squirt</name>
    <name type="synonym">Ascidia intestinalis</name>
    <dbReference type="NCBI Taxonomy" id="7719"/>
    <lineage>
        <taxon>Eukaryota</taxon>
        <taxon>Metazoa</taxon>
        <taxon>Chordata</taxon>
        <taxon>Tunicata</taxon>
        <taxon>Ascidiacea</taxon>
        <taxon>Phlebobranchia</taxon>
        <taxon>Cionidae</taxon>
        <taxon>Ciona</taxon>
    </lineage>
</organism>
<reference evidence="3" key="1">
    <citation type="journal article" date="2002" name="Science">
        <title>The draft genome of Ciona intestinalis: insights into chordate and vertebrate origins.</title>
        <authorList>
            <person name="Dehal P."/>
            <person name="Satou Y."/>
            <person name="Campbell R.K."/>
            <person name="Chapman J."/>
            <person name="Degnan B."/>
            <person name="De Tomaso A."/>
            <person name="Davidson B."/>
            <person name="Di Gregorio A."/>
            <person name="Gelpke M."/>
            <person name="Goodstein D.M."/>
            <person name="Harafuji N."/>
            <person name="Hastings K.E."/>
            <person name="Ho I."/>
            <person name="Hotta K."/>
            <person name="Huang W."/>
            <person name="Kawashima T."/>
            <person name="Lemaire P."/>
            <person name="Martinez D."/>
            <person name="Meinertzhagen I.A."/>
            <person name="Necula S."/>
            <person name="Nonaka M."/>
            <person name="Putnam N."/>
            <person name="Rash S."/>
            <person name="Saiga H."/>
            <person name="Satake M."/>
            <person name="Terry A."/>
            <person name="Yamada L."/>
            <person name="Wang H.G."/>
            <person name="Awazu S."/>
            <person name="Azumi K."/>
            <person name="Boore J."/>
            <person name="Branno M."/>
            <person name="Chin-Bow S."/>
            <person name="DeSantis R."/>
            <person name="Doyle S."/>
            <person name="Francino P."/>
            <person name="Keys D.N."/>
            <person name="Haga S."/>
            <person name="Hayashi H."/>
            <person name="Hino K."/>
            <person name="Imai K.S."/>
            <person name="Inaba K."/>
            <person name="Kano S."/>
            <person name="Kobayashi K."/>
            <person name="Kobayashi M."/>
            <person name="Lee B.I."/>
            <person name="Makabe K.W."/>
            <person name="Manohar C."/>
            <person name="Matassi G."/>
            <person name="Medina M."/>
            <person name="Mochizuki Y."/>
            <person name="Mount S."/>
            <person name="Morishita T."/>
            <person name="Miura S."/>
            <person name="Nakayama A."/>
            <person name="Nishizaka S."/>
            <person name="Nomoto H."/>
            <person name="Ohta F."/>
            <person name="Oishi K."/>
            <person name="Rigoutsos I."/>
            <person name="Sano M."/>
            <person name="Sasaki A."/>
            <person name="Sasakura Y."/>
            <person name="Shoguchi E."/>
            <person name="Shin-i T."/>
            <person name="Spagnuolo A."/>
            <person name="Stainier D."/>
            <person name="Suzuki M.M."/>
            <person name="Tassy O."/>
            <person name="Takatori N."/>
            <person name="Tokuoka M."/>
            <person name="Yagi K."/>
            <person name="Yoshizaki F."/>
            <person name="Wada S."/>
            <person name="Zhang C."/>
            <person name="Hyatt P.D."/>
            <person name="Larimer F."/>
            <person name="Detter C."/>
            <person name="Doggett N."/>
            <person name="Glavina T."/>
            <person name="Hawkins T."/>
            <person name="Richardson P."/>
            <person name="Lucas S."/>
            <person name="Kohara Y."/>
            <person name="Levine M."/>
            <person name="Satoh N."/>
            <person name="Rokhsar D.S."/>
        </authorList>
    </citation>
    <scope>NUCLEOTIDE SEQUENCE [LARGE SCALE GENOMIC DNA]</scope>
</reference>
<reference evidence="2" key="3">
    <citation type="submission" date="2025-08" db="UniProtKB">
        <authorList>
            <consortium name="Ensembl"/>
        </authorList>
    </citation>
    <scope>IDENTIFICATION</scope>
</reference>
<feature type="signal peptide" evidence="1">
    <location>
        <begin position="1"/>
        <end position="20"/>
    </location>
</feature>
<dbReference type="SUPFAM" id="SSF144284">
    <property type="entry name" value="Sec2 N-terminal region"/>
    <property type="match status" value="1"/>
</dbReference>
<dbReference type="InParanoid" id="F6TUP4"/>
<sequence length="59" mass="6874">MNKALLLLLVIGLFVLTTDAFLVNSPSKLTARRRSRWQWNQEQVKLSNDLDELTARLFE</sequence>
<evidence type="ECO:0000256" key="1">
    <source>
        <dbReference type="SAM" id="SignalP"/>
    </source>
</evidence>
<reference evidence="2" key="2">
    <citation type="journal article" date="2008" name="Genome Biol.">
        <title>Improved genome assembly and evidence-based global gene model set for the chordate Ciona intestinalis: new insight into intron and operon populations.</title>
        <authorList>
            <person name="Satou Y."/>
            <person name="Mineta K."/>
            <person name="Ogasawara M."/>
            <person name="Sasakura Y."/>
            <person name="Shoguchi E."/>
            <person name="Ueno K."/>
            <person name="Yamada L."/>
            <person name="Matsumoto J."/>
            <person name="Wasserscheid J."/>
            <person name="Dewar K."/>
            <person name="Wiley G.B."/>
            <person name="Macmil S.L."/>
            <person name="Roe B.A."/>
            <person name="Zeller R.W."/>
            <person name="Hastings K.E."/>
            <person name="Lemaire P."/>
            <person name="Lindquist E."/>
            <person name="Endo T."/>
            <person name="Hotta K."/>
            <person name="Inaba K."/>
        </authorList>
    </citation>
    <scope>NUCLEOTIDE SEQUENCE [LARGE SCALE GENOMIC DNA]</scope>
    <source>
        <strain evidence="2">wild type</strain>
    </source>
</reference>
<protein>
    <submittedName>
        <fullName evidence="2">Uncharacterized protein</fullName>
    </submittedName>
</protein>
<dbReference type="Ensembl" id="ENSCINT00000023117.2">
    <property type="protein sequence ID" value="ENSCINP00000022871.2"/>
    <property type="gene ID" value="ENSCING00000012178.2"/>
</dbReference>
<accession>F6TUP4</accession>
<feature type="chain" id="PRO_5003343609" evidence="1">
    <location>
        <begin position="21"/>
        <end position="59"/>
    </location>
</feature>
<dbReference type="HOGENOM" id="CLU_2960019_0_0_1"/>
<keyword evidence="1" id="KW-0732">Signal</keyword>
<name>F6TUP4_CIOIN</name>
<dbReference type="AlphaFoldDB" id="F6TUP4"/>
<reference evidence="2" key="4">
    <citation type="submission" date="2025-09" db="UniProtKB">
        <authorList>
            <consortium name="Ensembl"/>
        </authorList>
    </citation>
    <scope>IDENTIFICATION</scope>
</reference>
<evidence type="ECO:0000313" key="2">
    <source>
        <dbReference type="Ensembl" id="ENSCINP00000022871.2"/>
    </source>
</evidence>
<dbReference type="Proteomes" id="UP000008144">
    <property type="component" value="Chromosome 5"/>
</dbReference>
<dbReference type="EMBL" id="EAAA01002184">
    <property type="status" value="NOT_ANNOTATED_CDS"/>
    <property type="molecule type" value="Genomic_DNA"/>
</dbReference>
<evidence type="ECO:0000313" key="3">
    <source>
        <dbReference type="Proteomes" id="UP000008144"/>
    </source>
</evidence>
<proteinExistence type="predicted"/>
<keyword evidence="3" id="KW-1185">Reference proteome</keyword>